<dbReference type="EMBL" id="CP000851">
    <property type="protein sequence ID" value="ABV87672.1"/>
    <property type="molecule type" value="Genomic_DNA"/>
</dbReference>
<keyword evidence="5" id="KW-1185">Reference proteome</keyword>
<dbReference type="KEGG" id="spl:Spea_2352"/>
<dbReference type="InterPro" id="IPR050706">
    <property type="entry name" value="Cyclic-di-GMP_PDE-like"/>
</dbReference>
<dbReference type="Pfam" id="PF00990">
    <property type="entry name" value="GGDEF"/>
    <property type="match status" value="1"/>
</dbReference>
<name>A8H535_SHEPA</name>
<dbReference type="STRING" id="398579.Spea_2352"/>
<sequence length="638" mass="71949">MTTSKLFQLFLVLLFSGLTFLSYQDEKLKLSTQAQLQLDQYANTIKQQQQWQGKGEALFDTLTQQFNFQFFQYIDTSDSGNNFTHGQLAPTEKVNLAKFFSLQSPHTQALDAGRLQVKLSNLATIDSTVARFQNVLFIIWTTFLLISVTYLLLTMRQKRSIRYISMCVENLAKLSFGAIENSRIKGEFKSIGVTFDNSKQLLKAKIDGFHKTHERLSKTAFHDPITGFGTRALFTEKLDEIGKPEHKGKGVLMVIRATELASINQMHGREAGDDYLTRIANEIKCAFNEIPQAQFYRISTADFAIVIADIAIKQATGIADALKTAFNEYQQQVGTPAIGHTGLVPYLQDSDPVSLMTLADTAVSIAQTLGPNSYHIQEKLTGGELFGESRWKVAINDLLRRKAIRFYIQPIRPCRHNVEFYRELLSRFYNSQGKLLPTATVIAMAERHGMSEELDKLIVLNTLRMLIQSPNLDGLIGINISAASATNKSFVSWLKNILSRQRQIAARLVFEVSESGMQANLSATYHFINELHSVGSRISIERFGLGFTSFKLFKEVRPDYIKLDPSYTQEITQDPHNKFFVKMIIDIARKLGIKVIATGVEKQQDKLAMEQLLIDGLQGYYISEPSPLKKEEKSLTTA</sequence>
<proteinExistence type="predicted"/>
<dbReference type="Pfam" id="PF00563">
    <property type="entry name" value="EAL"/>
    <property type="match status" value="1"/>
</dbReference>
<dbReference type="HOGENOM" id="CLU_000445_109_3_6"/>
<keyword evidence="1" id="KW-0472">Membrane</keyword>
<feature type="domain" description="GGDEF" evidence="3">
    <location>
        <begin position="248"/>
        <end position="379"/>
    </location>
</feature>
<dbReference type="InterPro" id="IPR000160">
    <property type="entry name" value="GGDEF_dom"/>
</dbReference>
<dbReference type="PROSITE" id="PS50883">
    <property type="entry name" value="EAL"/>
    <property type="match status" value="1"/>
</dbReference>
<dbReference type="Gene3D" id="3.30.70.270">
    <property type="match status" value="1"/>
</dbReference>
<dbReference type="eggNOG" id="COG2200">
    <property type="taxonomic scope" value="Bacteria"/>
</dbReference>
<protein>
    <submittedName>
        <fullName evidence="4">Diguanylate cyclase/phosphodiesterase</fullName>
    </submittedName>
</protein>
<dbReference type="Gene3D" id="3.20.20.450">
    <property type="entry name" value="EAL domain"/>
    <property type="match status" value="1"/>
</dbReference>
<evidence type="ECO:0000313" key="4">
    <source>
        <dbReference type="EMBL" id="ABV87672.1"/>
    </source>
</evidence>
<feature type="transmembrane region" description="Helical" evidence="1">
    <location>
        <begin position="135"/>
        <end position="153"/>
    </location>
</feature>
<evidence type="ECO:0000259" key="3">
    <source>
        <dbReference type="PROSITE" id="PS50887"/>
    </source>
</evidence>
<dbReference type="InterPro" id="IPR035919">
    <property type="entry name" value="EAL_sf"/>
</dbReference>
<accession>A8H535</accession>
<dbReference type="InterPro" id="IPR029787">
    <property type="entry name" value="Nucleotide_cyclase"/>
</dbReference>
<gene>
    <name evidence="4" type="ordered locus">Spea_2352</name>
</gene>
<dbReference type="InterPro" id="IPR043128">
    <property type="entry name" value="Rev_trsase/Diguanyl_cyclase"/>
</dbReference>
<dbReference type="AlphaFoldDB" id="A8H535"/>
<dbReference type="CDD" id="cd01948">
    <property type="entry name" value="EAL"/>
    <property type="match status" value="1"/>
</dbReference>
<dbReference type="PANTHER" id="PTHR33121:SF79">
    <property type="entry name" value="CYCLIC DI-GMP PHOSPHODIESTERASE PDED-RELATED"/>
    <property type="match status" value="1"/>
</dbReference>
<keyword evidence="1" id="KW-1133">Transmembrane helix</keyword>
<dbReference type="PROSITE" id="PS50887">
    <property type="entry name" value="GGDEF"/>
    <property type="match status" value="1"/>
</dbReference>
<evidence type="ECO:0000313" key="5">
    <source>
        <dbReference type="Proteomes" id="UP000002608"/>
    </source>
</evidence>
<dbReference type="eggNOG" id="COG2199">
    <property type="taxonomic scope" value="Bacteria"/>
</dbReference>
<dbReference type="OrthoDB" id="5894408at2"/>
<keyword evidence="1" id="KW-0812">Transmembrane</keyword>
<dbReference type="Proteomes" id="UP000002608">
    <property type="component" value="Chromosome"/>
</dbReference>
<dbReference type="GO" id="GO:0071111">
    <property type="term" value="F:cyclic-guanylate-specific phosphodiesterase activity"/>
    <property type="evidence" value="ECO:0007669"/>
    <property type="project" value="InterPro"/>
</dbReference>
<dbReference type="SMART" id="SM00267">
    <property type="entry name" value="GGDEF"/>
    <property type="match status" value="1"/>
</dbReference>
<evidence type="ECO:0000259" key="2">
    <source>
        <dbReference type="PROSITE" id="PS50883"/>
    </source>
</evidence>
<feature type="domain" description="EAL" evidence="2">
    <location>
        <begin position="388"/>
        <end position="638"/>
    </location>
</feature>
<dbReference type="SMART" id="SM00052">
    <property type="entry name" value="EAL"/>
    <property type="match status" value="1"/>
</dbReference>
<dbReference type="SUPFAM" id="SSF141868">
    <property type="entry name" value="EAL domain-like"/>
    <property type="match status" value="1"/>
</dbReference>
<reference evidence="4 5" key="1">
    <citation type="submission" date="2007-10" db="EMBL/GenBank/DDBJ databases">
        <title>Complete sequence of Shewanella pealeana ATCC 700345.</title>
        <authorList>
            <consortium name="US DOE Joint Genome Institute"/>
            <person name="Copeland A."/>
            <person name="Lucas S."/>
            <person name="Lapidus A."/>
            <person name="Barry K."/>
            <person name="Glavina del Rio T."/>
            <person name="Dalin E."/>
            <person name="Tice H."/>
            <person name="Pitluck S."/>
            <person name="Chertkov O."/>
            <person name="Brettin T."/>
            <person name="Bruce D."/>
            <person name="Detter J.C."/>
            <person name="Han C."/>
            <person name="Schmutz J."/>
            <person name="Larimer F."/>
            <person name="Land M."/>
            <person name="Hauser L."/>
            <person name="Kyrpides N."/>
            <person name="Kim E."/>
            <person name="Zhao J.-S.Z."/>
            <person name="Manno D."/>
            <person name="Hawari J."/>
            <person name="Richardson P."/>
        </authorList>
    </citation>
    <scope>NUCLEOTIDE SEQUENCE [LARGE SCALE GENOMIC DNA]</scope>
    <source>
        <strain evidence="5">ATCC 700345 / ANG-SQ1</strain>
    </source>
</reference>
<dbReference type="SUPFAM" id="SSF55073">
    <property type="entry name" value="Nucleotide cyclase"/>
    <property type="match status" value="1"/>
</dbReference>
<dbReference type="PANTHER" id="PTHR33121">
    <property type="entry name" value="CYCLIC DI-GMP PHOSPHODIESTERASE PDEF"/>
    <property type="match status" value="1"/>
</dbReference>
<organism evidence="4 5">
    <name type="scientific">Shewanella pealeana (strain ATCC 700345 / ANG-SQ1)</name>
    <dbReference type="NCBI Taxonomy" id="398579"/>
    <lineage>
        <taxon>Bacteria</taxon>
        <taxon>Pseudomonadati</taxon>
        <taxon>Pseudomonadota</taxon>
        <taxon>Gammaproteobacteria</taxon>
        <taxon>Alteromonadales</taxon>
        <taxon>Shewanellaceae</taxon>
        <taxon>Shewanella</taxon>
    </lineage>
</organism>
<evidence type="ECO:0000256" key="1">
    <source>
        <dbReference type="SAM" id="Phobius"/>
    </source>
</evidence>
<dbReference type="InterPro" id="IPR001633">
    <property type="entry name" value="EAL_dom"/>
</dbReference>
<dbReference type="RefSeq" id="WP_012155586.1">
    <property type="nucleotide sequence ID" value="NC_009901.1"/>
</dbReference>